<keyword evidence="1" id="KW-1133">Transmembrane helix</keyword>
<name>A0A2G9YY74_9BACT</name>
<organism evidence="2 3">
    <name type="scientific">Candidatus Nealsonbacteria bacterium CG23_combo_of_CG06-09_8_20_14_all_37_18</name>
    <dbReference type="NCBI Taxonomy" id="1974720"/>
    <lineage>
        <taxon>Bacteria</taxon>
        <taxon>Candidatus Nealsoniibacteriota</taxon>
    </lineage>
</organism>
<protein>
    <submittedName>
        <fullName evidence="2">Uncharacterized protein</fullName>
    </submittedName>
</protein>
<proteinExistence type="predicted"/>
<keyword evidence="1" id="KW-0812">Transmembrane</keyword>
<feature type="transmembrane region" description="Helical" evidence="1">
    <location>
        <begin position="43"/>
        <end position="66"/>
    </location>
</feature>
<dbReference type="EMBL" id="PCRQ01000053">
    <property type="protein sequence ID" value="PIP24205.1"/>
    <property type="molecule type" value="Genomic_DNA"/>
</dbReference>
<evidence type="ECO:0000256" key="1">
    <source>
        <dbReference type="SAM" id="Phobius"/>
    </source>
</evidence>
<evidence type="ECO:0000313" key="2">
    <source>
        <dbReference type="EMBL" id="PIP24205.1"/>
    </source>
</evidence>
<keyword evidence="1" id="KW-0472">Membrane</keyword>
<gene>
    <name evidence="2" type="ORF">COX35_01955</name>
</gene>
<comment type="caution">
    <text evidence="2">The sequence shown here is derived from an EMBL/GenBank/DDBJ whole genome shotgun (WGS) entry which is preliminary data.</text>
</comment>
<dbReference type="Proteomes" id="UP000229952">
    <property type="component" value="Unassembled WGS sequence"/>
</dbReference>
<feature type="transmembrane region" description="Helical" evidence="1">
    <location>
        <begin position="18"/>
        <end position="37"/>
    </location>
</feature>
<dbReference type="AlphaFoldDB" id="A0A2G9YY74"/>
<reference evidence="2 3" key="1">
    <citation type="submission" date="2017-09" db="EMBL/GenBank/DDBJ databases">
        <title>Depth-based differentiation of microbial function through sediment-hosted aquifers and enrichment of novel symbionts in the deep terrestrial subsurface.</title>
        <authorList>
            <person name="Probst A.J."/>
            <person name="Ladd B."/>
            <person name="Jarett J.K."/>
            <person name="Geller-Mcgrath D.E."/>
            <person name="Sieber C.M."/>
            <person name="Emerson J.B."/>
            <person name="Anantharaman K."/>
            <person name="Thomas B.C."/>
            <person name="Malmstrom R."/>
            <person name="Stieglmeier M."/>
            <person name="Klingl A."/>
            <person name="Woyke T."/>
            <person name="Ryan C.M."/>
            <person name="Banfield J.F."/>
        </authorList>
    </citation>
    <scope>NUCLEOTIDE SEQUENCE [LARGE SCALE GENOMIC DNA]</scope>
    <source>
        <strain evidence="2">CG23_combo_of_CG06-09_8_20_14_all_37_18</strain>
    </source>
</reference>
<evidence type="ECO:0000313" key="3">
    <source>
        <dbReference type="Proteomes" id="UP000229952"/>
    </source>
</evidence>
<accession>A0A2G9YY74</accession>
<sequence>MFVKITGLLGGKRAVKSLGAFCLALFGTCGLILSFGVDVLQPAWVIWIFWGGSILGFLLLIGGIFASDI</sequence>